<dbReference type="InterPro" id="IPR004568">
    <property type="entry name" value="Ppantetheine-prot_Trfase_dom"/>
</dbReference>
<dbReference type="AlphaFoldDB" id="A0A5C3MFA3"/>
<sequence>MPILGIGIDLVHIPRISAILFRNKAERFATRILSEREFSEWQNLSDEDSVRAKFLAVRWSVKEAAYKAIYPVARPTWKEFTYCGLHTTCKPSLMYHPLSGKDNTRTINKIHVSVSHDGEYVYTSVIVEES</sequence>
<dbReference type="GO" id="GO:0008897">
    <property type="term" value="F:holo-[acyl-carrier-protein] synthase activity"/>
    <property type="evidence" value="ECO:0007669"/>
    <property type="project" value="InterPro"/>
</dbReference>
<evidence type="ECO:0000256" key="3">
    <source>
        <dbReference type="ARBA" id="ARBA00022723"/>
    </source>
</evidence>
<evidence type="ECO:0000256" key="2">
    <source>
        <dbReference type="ARBA" id="ARBA00022679"/>
    </source>
</evidence>
<keyword evidence="3" id="KW-0479">Metal-binding</keyword>
<dbReference type="InterPro" id="IPR037143">
    <property type="entry name" value="4-PPantetheinyl_Trfase_dom_sf"/>
</dbReference>
<evidence type="ECO:0000256" key="1">
    <source>
        <dbReference type="ARBA" id="ARBA00022516"/>
    </source>
</evidence>
<evidence type="ECO:0000259" key="8">
    <source>
        <dbReference type="Pfam" id="PF01648"/>
    </source>
</evidence>
<reference evidence="9 10" key="1">
    <citation type="journal article" date="2019" name="Nat. Ecol. Evol.">
        <title>Megaphylogeny resolves global patterns of mushroom evolution.</title>
        <authorList>
            <person name="Varga T."/>
            <person name="Krizsan K."/>
            <person name="Foldi C."/>
            <person name="Dima B."/>
            <person name="Sanchez-Garcia M."/>
            <person name="Sanchez-Ramirez S."/>
            <person name="Szollosi G.J."/>
            <person name="Szarkandi J.G."/>
            <person name="Papp V."/>
            <person name="Albert L."/>
            <person name="Andreopoulos W."/>
            <person name="Angelini C."/>
            <person name="Antonin V."/>
            <person name="Barry K.W."/>
            <person name="Bougher N.L."/>
            <person name="Buchanan P."/>
            <person name="Buyck B."/>
            <person name="Bense V."/>
            <person name="Catcheside P."/>
            <person name="Chovatia M."/>
            <person name="Cooper J."/>
            <person name="Damon W."/>
            <person name="Desjardin D."/>
            <person name="Finy P."/>
            <person name="Geml J."/>
            <person name="Haridas S."/>
            <person name="Hughes K."/>
            <person name="Justo A."/>
            <person name="Karasinski D."/>
            <person name="Kautmanova I."/>
            <person name="Kiss B."/>
            <person name="Kocsube S."/>
            <person name="Kotiranta H."/>
            <person name="LaButti K.M."/>
            <person name="Lechner B.E."/>
            <person name="Liimatainen K."/>
            <person name="Lipzen A."/>
            <person name="Lukacs Z."/>
            <person name="Mihaltcheva S."/>
            <person name="Morgado L.N."/>
            <person name="Niskanen T."/>
            <person name="Noordeloos M.E."/>
            <person name="Ohm R.A."/>
            <person name="Ortiz-Santana B."/>
            <person name="Ovrebo C."/>
            <person name="Racz N."/>
            <person name="Riley R."/>
            <person name="Savchenko A."/>
            <person name="Shiryaev A."/>
            <person name="Soop K."/>
            <person name="Spirin V."/>
            <person name="Szebenyi C."/>
            <person name="Tomsovsky M."/>
            <person name="Tulloss R.E."/>
            <person name="Uehling J."/>
            <person name="Grigoriev I.V."/>
            <person name="Vagvolgyi C."/>
            <person name="Papp T."/>
            <person name="Martin F.M."/>
            <person name="Miettinen O."/>
            <person name="Hibbett D.S."/>
            <person name="Nagy L.G."/>
        </authorList>
    </citation>
    <scope>NUCLEOTIDE SEQUENCE [LARGE SCALE GENOMIC DNA]</scope>
    <source>
        <strain evidence="9 10">CBS 166.37</strain>
    </source>
</reference>
<keyword evidence="1" id="KW-0444">Lipid biosynthesis</keyword>
<dbReference type="NCBIfam" id="TIGR00556">
    <property type="entry name" value="pantethn_trn"/>
    <property type="match status" value="1"/>
</dbReference>
<keyword evidence="4" id="KW-0276">Fatty acid metabolism</keyword>
<keyword evidence="10" id="KW-1185">Reference proteome</keyword>
<gene>
    <name evidence="9" type="ORF">BDQ12DRAFT_675245</name>
</gene>
<dbReference type="STRING" id="68775.A0A5C3MFA3"/>
<keyword evidence="6" id="KW-0443">Lipid metabolism</keyword>
<evidence type="ECO:0000256" key="7">
    <source>
        <dbReference type="ARBA" id="ARBA00023160"/>
    </source>
</evidence>
<dbReference type="Gene3D" id="3.90.470.20">
    <property type="entry name" value="4'-phosphopantetheinyl transferase domain"/>
    <property type="match status" value="1"/>
</dbReference>
<dbReference type="GO" id="GO:0006633">
    <property type="term" value="P:fatty acid biosynthetic process"/>
    <property type="evidence" value="ECO:0007669"/>
    <property type="project" value="UniProtKB-KW"/>
</dbReference>
<dbReference type="SUPFAM" id="SSF56214">
    <property type="entry name" value="4'-phosphopantetheinyl transferase"/>
    <property type="match status" value="1"/>
</dbReference>
<dbReference type="GO" id="GO:0000287">
    <property type="term" value="F:magnesium ion binding"/>
    <property type="evidence" value="ECO:0007669"/>
    <property type="project" value="InterPro"/>
</dbReference>
<dbReference type="Pfam" id="PF01648">
    <property type="entry name" value="ACPS"/>
    <property type="match status" value="1"/>
</dbReference>
<evidence type="ECO:0000256" key="5">
    <source>
        <dbReference type="ARBA" id="ARBA00022842"/>
    </source>
</evidence>
<organism evidence="9 10">
    <name type="scientific">Crucibulum laeve</name>
    <dbReference type="NCBI Taxonomy" id="68775"/>
    <lineage>
        <taxon>Eukaryota</taxon>
        <taxon>Fungi</taxon>
        <taxon>Dikarya</taxon>
        <taxon>Basidiomycota</taxon>
        <taxon>Agaricomycotina</taxon>
        <taxon>Agaricomycetes</taxon>
        <taxon>Agaricomycetidae</taxon>
        <taxon>Agaricales</taxon>
        <taxon>Agaricineae</taxon>
        <taxon>Nidulariaceae</taxon>
        <taxon>Crucibulum</taxon>
    </lineage>
</organism>
<dbReference type="Proteomes" id="UP000308652">
    <property type="component" value="Unassembled WGS sequence"/>
</dbReference>
<dbReference type="HAMAP" id="MF_00101">
    <property type="entry name" value="AcpS"/>
    <property type="match status" value="1"/>
</dbReference>
<feature type="domain" description="4'-phosphopantetheinyl transferase" evidence="8">
    <location>
        <begin position="5"/>
        <end position="91"/>
    </location>
</feature>
<accession>A0A5C3MFA3</accession>
<evidence type="ECO:0000313" key="9">
    <source>
        <dbReference type="EMBL" id="TFK43597.1"/>
    </source>
</evidence>
<keyword evidence="2 9" id="KW-0808">Transferase</keyword>
<protein>
    <submittedName>
        <fullName evidence="9">4'-phosphopantetheinyl transferase</fullName>
    </submittedName>
</protein>
<keyword evidence="7" id="KW-0275">Fatty acid biosynthesis</keyword>
<dbReference type="OrthoDB" id="15433at2759"/>
<dbReference type="InterPro" id="IPR002582">
    <property type="entry name" value="ACPS"/>
</dbReference>
<dbReference type="NCBIfam" id="TIGR00516">
    <property type="entry name" value="acpS"/>
    <property type="match status" value="1"/>
</dbReference>
<evidence type="ECO:0000256" key="4">
    <source>
        <dbReference type="ARBA" id="ARBA00022832"/>
    </source>
</evidence>
<dbReference type="EMBL" id="ML213591">
    <property type="protein sequence ID" value="TFK43597.1"/>
    <property type="molecule type" value="Genomic_DNA"/>
</dbReference>
<evidence type="ECO:0000313" key="10">
    <source>
        <dbReference type="Proteomes" id="UP000308652"/>
    </source>
</evidence>
<evidence type="ECO:0000256" key="6">
    <source>
        <dbReference type="ARBA" id="ARBA00023098"/>
    </source>
</evidence>
<dbReference type="InterPro" id="IPR008278">
    <property type="entry name" value="4-PPantetheinyl_Trfase_dom"/>
</dbReference>
<proteinExistence type="inferred from homology"/>
<keyword evidence="5" id="KW-0460">Magnesium</keyword>
<name>A0A5C3MFA3_9AGAR</name>